<dbReference type="GO" id="GO:0016301">
    <property type="term" value="F:kinase activity"/>
    <property type="evidence" value="ECO:0007669"/>
    <property type="project" value="UniProtKB-KW"/>
</dbReference>
<dbReference type="Proteomes" id="UP000747542">
    <property type="component" value="Unassembled WGS sequence"/>
</dbReference>
<organism evidence="2 3">
    <name type="scientific">Homarus americanus</name>
    <name type="common">American lobster</name>
    <dbReference type="NCBI Taxonomy" id="6706"/>
    <lineage>
        <taxon>Eukaryota</taxon>
        <taxon>Metazoa</taxon>
        <taxon>Ecdysozoa</taxon>
        <taxon>Arthropoda</taxon>
        <taxon>Crustacea</taxon>
        <taxon>Multicrustacea</taxon>
        <taxon>Malacostraca</taxon>
        <taxon>Eumalacostraca</taxon>
        <taxon>Eucarida</taxon>
        <taxon>Decapoda</taxon>
        <taxon>Pleocyemata</taxon>
        <taxon>Astacidea</taxon>
        <taxon>Nephropoidea</taxon>
        <taxon>Nephropidae</taxon>
        <taxon>Homarus</taxon>
    </lineage>
</organism>
<dbReference type="InterPro" id="IPR015897">
    <property type="entry name" value="CHK_kinase-like"/>
</dbReference>
<dbReference type="OrthoDB" id="6334212at2759"/>
<dbReference type="Pfam" id="PF02958">
    <property type="entry name" value="EcKL"/>
    <property type="match status" value="1"/>
</dbReference>
<dbReference type="PANTHER" id="PTHR11012:SF58">
    <property type="entry name" value="CHK KINASE-LIKE DOMAIN-CONTAINING PROTEIN"/>
    <property type="match status" value="1"/>
</dbReference>
<dbReference type="InterPro" id="IPR004119">
    <property type="entry name" value="EcKL"/>
</dbReference>
<dbReference type="AlphaFoldDB" id="A0A8J5MLG7"/>
<gene>
    <name evidence="2" type="ORF">Hamer_G015952</name>
</gene>
<proteinExistence type="predicted"/>
<name>A0A8J5MLG7_HOMAM</name>
<evidence type="ECO:0000313" key="2">
    <source>
        <dbReference type="EMBL" id="KAG7155587.1"/>
    </source>
</evidence>
<keyword evidence="2" id="KW-0418">Kinase</keyword>
<dbReference type="SMART" id="SM00587">
    <property type="entry name" value="CHK"/>
    <property type="match status" value="1"/>
</dbReference>
<keyword evidence="3" id="KW-1185">Reference proteome</keyword>
<dbReference type="EMBL" id="JAHLQT010041065">
    <property type="protein sequence ID" value="KAG7155587.1"/>
    <property type="molecule type" value="Genomic_DNA"/>
</dbReference>
<evidence type="ECO:0000313" key="3">
    <source>
        <dbReference type="Proteomes" id="UP000747542"/>
    </source>
</evidence>
<feature type="domain" description="CHK kinase-like" evidence="1">
    <location>
        <begin position="134"/>
        <end position="314"/>
    </location>
</feature>
<accession>A0A8J5MLG7</accession>
<dbReference type="PANTHER" id="PTHR11012">
    <property type="entry name" value="PROTEIN KINASE-LIKE DOMAIN-CONTAINING"/>
    <property type="match status" value="1"/>
</dbReference>
<sequence>MATSIQPLRNDKEIDQQWLETMLTQKFGNTVEVHSWASTLPNRREGFLSEIAFVKVKYTVEGSEAVETQLVFKFLPQEADLRSFLSNGGLAKREVEFYQFANSPHFQDICKKNGIVLPIPELYYAGYTEDAITIVLSDLNVDKYKCVIVKDGSNFAQTKTALQAVAVIHAAGVIYIHQHGQDSSLSTLAAEFNTEFYDQFFLPNLNTLAEKYDGSSMGDSFRAFIPLTKQIRSTSRKFPLINTIVHGDMWAGQLLYSDDESLASIIDWQFCRIDNPVIDIMSMLYMSSDPKLLSENLEQLLESYWQTFSKVVTAGGVTPDVTFEQLLANVENMWMYGFMFLAVSIHDFLNGDNISEYRLFGAMSFLEKNGFFKRFLEKYASQENI</sequence>
<reference evidence="2" key="1">
    <citation type="journal article" date="2021" name="Sci. Adv.">
        <title>The American lobster genome reveals insights on longevity, neural, and immune adaptations.</title>
        <authorList>
            <person name="Polinski J.M."/>
            <person name="Zimin A.V."/>
            <person name="Clark K.F."/>
            <person name="Kohn A.B."/>
            <person name="Sadowski N."/>
            <person name="Timp W."/>
            <person name="Ptitsyn A."/>
            <person name="Khanna P."/>
            <person name="Romanova D.Y."/>
            <person name="Williams P."/>
            <person name="Greenwood S.J."/>
            <person name="Moroz L.L."/>
            <person name="Walt D.R."/>
            <person name="Bodnar A.G."/>
        </authorList>
    </citation>
    <scope>NUCLEOTIDE SEQUENCE</scope>
    <source>
        <strain evidence="2">GMGI-L3</strain>
    </source>
</reference>
<comment type="caution">
    <text evidence="2">The sequence shown here is derived from an EMBL/GenBank/DDBJ whole genome shotgun (WGS) entry which is preliminary data.</text>
</comment>
<evidence type="ECO:0000259" key="1">
    <source>
        <dbReference type="SMART" id="SM00587"/>
    </source>
</evidence>
<keyword evidence="2" id="KW-0808">Transferase</keyword>
<protein>
    <submittedName>
        <fullName evidence="2">Putative Ecdysteroid kinase-containing protein 17</fullName>
    </submittedName>
</protein>